<evidence type="ECO:0000313" key="3">
    <source>
        <dbReference type="Proteomes" id="UP001497472"/>
    </source>
</evidence>
<organism evidence="2 3">
    <name type="scientific">Leptosia nina</name>
    <dbReference type="NCBI Taxonomy" id="320188"/>
    <lineage>
        <taxon>Eukaryota</taxon>
        <taxon>Metazoa</taxon>
        <taxon>Ecdysozoa</taxon>
        <taxon>Arthropoda</taxon>
        <taxon>Hexapoda</taxon>
        <taxon>Insecta</taxon>
        <taxon>Pterygota</taxon>
        <taxon>Neoptera</taxon>
        <taxon>Endopterygota</taxon>
        <taxon>Lepidoptera</taxon>
        <taxon>Glossata</taxon>
        <taxon>Ditrysia</taxon>
        <taxon>Papilionoidea</taxon>
        <taxon>Pieridae</taxon>
        <taxon>Pierinae</taxon>
        <taxon>Leptosia</taxon>
    </lineage>
</organism>
<dbReference type="Proteomes" id="UP001497472">
    <property type="component" value="Unassembled WGS sequence"/>
</dbReference>
<reference evidence="2 3" key="1">
    <citation type="submission" date="2023-11" db="EMBL/GenBank/DDBJ databases">
        <authorList>
            <person name="Okamura Y."/>
        </authorList>
    </citation>
    <scope>NUCLEOTIDE SEQUENCE [LARGE SCALE GENOMIC DNA]</scope>
</reference>
<dbReference type="PANTHER" id="PTHR36694:SF11">
    <property type="entry name" value="LP21121P-RELATED"/>
    <property type="match status" value="1"/>
</dbReference>
<evidence type="ECO:0000313" key="2">
    <source>
        <dbReference type="EMBL" id="CAK1542921.1"/>
    </source>
</evidence>
<keyword evidence="1" id="KW-1133">Transmembrane helix</keyword>
<dbReference type="EMBL" id="CAVLEF010000004">
    <property type="protein sequence ID" value="CAK1542921.1"/>
    <property type="molecule type" value="Genomic_DNA"/>
</dbReference>
<feature type="transmembrane region" description="Helical" evidence="1">
    <location>
        <begin position="67"/>
        <end position="86"/>
    </location>
</feature>
<feature type="transmembrane region" description="Helical" evidence="1">
    <location>
        <begin position="98"/>
        <end position="118"/>
    </location>
</feature>
<keyword evidence="1" id="KW-0812">Transmembrane</keyword>
<keyword evidence="1" id="KW-0472">Membrane</keyword>
<keyword evidence="3" id="KW-1185">Reference proteome</keyword>
<proteinExistence type="predicted"/>
<accession>A0AAV1J3A5</accession>
<evidence type="ECO:0000256" key="1">
    <source>
        <dbReference type="SAM" id="Phobius"/>
    </source>
</evidence>
<feature type="transmembrane region" description="Helical" evidence="1">
    <location>
        <begin position="130"/>
        <end position="148"/>
    </location>
</feature>
<dbReference type="PANTHER" id="PTHR36694">
    <property type="entry name" value="PASIFLORA 1, ISOFORM A-RELATED"/>
    <property type="match status" value="1"/>
</dbReference>
<dbReference type="AlphaFoldDB" id="A0AAV1J3A5"/>
<gene>
    <name evidence="2" type="ORF">LNINA_LOCUS2767</name>
</gene>
<protein>
    <submittedName>
        <fullName evidence="2">Uncharacterized protein</fullName>
    </submittedName>
</protein>
<sequence length="162" mass="17927">MGLYPFDYCCFCIDLRLGSLIIGYINLIGNIALLVLTVFGIEGGVLLESLNLVGAYELGVELIAGNSILLIIIAIFIIFTVLLLYGLHKNRRSFIKAYLIYSGIFIIIYAIIFFVALGNGRTGAADIAENVITLLLSIYFILVIKSYYDSVQVQDVQVAYRP</sequence>
<name>A0AAV1J3A5_9NEOP</name>
<comment type="caution">
    <text evidence="2">The sequence shown here is derived from an EMBL/GenBank/DDBJ whole genome shotgun (WGS) entry which is preliminary data.</text>
</comment>
<feature type="transmembrane region" description="Helical" evidence="1">
    <location>
        <begin position="21"/>
        <end position="47"/>
    </location>
</feature>